<name>D3P8V2_DEFDS</name>
<dbReference type="PANTHER" id="PTHR42983">
    <property type="entry name" value="DINITROGENASE IRON-MOLYBDENUM COFACTOR PROTEIN-RELATED"/>
    <property type="match status" value="1"/>
</dbReference>
<dbReference type="EMBL" id="AP011529">
    <property type="protein sequence ID" value="BAI81142.1"/>
    <property type="molecule type" value="Genomic_DNA"/>
</dbReference>
<dbReference type="STRING" id="639282.DEFDS_1686"/>
<gene>
    <name evidence="2" type="ordered locus">DEFDS_1686</name>
</gene>
<dbReference type="OrthoDB" id="9807451at2"/>
<dbReference type="PANTHER" id="PTHR42983:SF1">
    <property type="entry name" value="IRON-MOLYBDENUM PROTEIN"/>
    <property type="match status" value="1"/>
</dbReference>
<evidence type="ECO:0000313" key="2">
    <source>
        <dbReference type="EMBL" id="BAI81142.1"/>
    </source>
</evidence>
<dbReference type="InterPro" id="IPR033913">
    <property type="entry name" value="MTH1175_dom"/>
</dbReference>
<keyword evidence="3" id="KW-1185">Reference proteome</keyword>
<protein>
    <submittedName>
        <fullName evidence="2">Iron-molybdenum cofactor-binding protein</fullName>
    </submittedName>
</protein>
<dbReference type="AlphaFoldDB" id="D3P8V2"/>
<dbReference type="Pfam" id="PF02579">
    <property type="entry name" value="Nitro_FeMo-Co"/>
    <property type="match status" value="1"/>
</dbReference>
<reference evidence="2 3" key="1">
    <citation type="journal article" date="2010" name="DNA Res.">
        <title>Bacterial lifestyle in a deep-sea hydrothermal vent chimney revealed by the genome sequence of the thermophilic bacterium Deferribacter desulfuricans SSM1.</title>
        <authorList>
            <person name="Takaki Y."/>
            <person name="Shimamura S."/>
            <person name="Nakagawa S."/>
            <person name="Fukuhara Y."/>
            <person name="Horikawa H."/>
            <person name="Ankai A."/>
            <person name="Harada T."/>
            <person name="Hosoyama A."/>
            <person name="Oguchi A."/>
            <person name="Fukui S."/>
            <person name="Fujita N."/>
            <person name="Takami H."/>
            <person name="Takai K."/>
        </authorList>
    </citation>
    <scope>NUCLEOTIDE SEQUENCE [LARGE SCALE GENOMIC DNA]</scope>
    <source>
        <strain evidence="3">DSM 14783 / JCM 11476 / NBRC 101012 / SSM1</strain>
    </source>
</reference>
<dbReference type="CDD" id="cd00851">
    <property type="entry name" value="MTH1175"/>
    <property type="match status" value="1"/>
</dbReference>
<organism evidence="2 3">
    <name type="scientific">Deferribacter desulfuricans (strain DSM 14783 / JCM 11476 / NBRC 101012 / SSM1)</name>
    <dbReference type="NCBI Taxonomy" id="639282"/>
    <lineage>
        <taxon>Bacteria</taxon>
        <taxon>Pseudomonadati</taxon>
        <taxon>Deferribacterota</taxon>
        <taxon>Deferribacteres</taxon>
        <taxon>Deferribacterales</taxon>
        <taxon>Deferribacteraceae</taxon>
        <taxon>Deferribacter</taxon>
    </lineage>
</organism>
<dbReference type="KEGG" id="ddf:DEFDS_1686"/>
<evidence type="ECO:0000259" key="1">
    <source>
        <dbReference type="Pfam" id="PF02579"/>
    </source>
</evidence>
<evidence type="ECO:0000313" key="3">
    <source>
        <dbReference type="Proteomes" id="UP000001520"/>
    </source>
</evidence>
<dbReference type="RefSeq" id="WP_013008388.1">
    <property type="nucleotide sequence ID" value="NC_013939.1"/>
</dbReference>
<dbReference type="Gene3D" id="3.30.420.130">
    <property type="entry name" value="Dinitrogenase iron-molybdenum cofactor biosynthesis domain"/>
    <property type="match status" value="1"/>
</dbReference>
<sequence>MKILITALNDDLNSKLDTRFGRGNWWYIYNTDEEKGEFVNNDKNATLAHGAGVQAASDIINLGVNVLITGSVGPKAYEVLKNSCIKMYKGYADLTIKENLDAFLKNSLEEIHGPSSPHMG</sequence>
<dbReference type="HOGENOM" id="CLU_104194_0_0_0"/>
<dbReference type="Proteomes" id="UP000001520">
    <property type="component" value="Chromosome"/>
</dbReference>
<dbReference type="eggNOG" id="COG1433">
    <property type="taxonomic scope" value="Bacteria"/>
</dbReference>
<dbReference type="InterPro" id="IPR036105">
    <property type="entry name" value="DiNase_FeMo-co_biosyn_sf"/>
</dbReference>
<proteinExistence type="predicted"/>
<feature type="domain" description="Dinitrogenase iron-molybdenum cofactor biosynthesis" evidence="1">
    <location>
        <begin position="13"/>
        <end position="104"/>
    </location>
</feature>
<dbReference type="SUPFAM" id="SSF53146">
    <property type="entry name" value="Nitrogenase accessory factor-like"/>
    <property type="match status" value="1"/>
</dbReference>
<accession>D3P8V2</accession>
<dbReference type="InterPro" id="IPR003731">
    <property type="entry name" value="Di-Nase_FeMo-co_biosynth"/>
</dbReference>